<keyword evidence="1" id="KW-0812">Transmembrane</keyword>
<keyword evidence="3" id="KW-1185">Reference proteome</keyword>
<comment type="caution">
    <text evidence="2">The sequence shown here is derived from an EMBL/GenBank/DDBJ whole genome shotgun (WGS) entry which is preliminary data.</text>
</comment>
<name>A0ABW5Q356_9BACI</name>
<organism evidence="2 3">
    <name type="scientific">Oceanobacillus kapialis</name>
    <dbReference type="NCBI Taxonomy" id="481353"/>
    <lineage>
        <taxon>Bacteria</taxon>
        <taxon>Bacillati</taxon>
        <taxon>Bacillota</taxon>
        <taxon>Bacilli</taxon>
        <taxon>Bacillales</taxon>
        <taxon>Bacillaceae</taxon>
        <taxon>Oceanobacillus</taxon>
    </lineage>
</organism>
<dbReference type="EMBL" id="JBHUMX010000041">
    <property type="protein sequence ID" value="MFD2630013.1"/>
    <property type="molecule type" value="Genomic_DNA"/>
</dbReference>
<dbReference type="RefSeq" id="WP_379562833.1">
    <property type="nucleotide sequence ID" value="NZ_JBHUMX010000041.1"/>
</dbReference>
<protein>
    <submittedName>
        <fullName evidence="2">DUF3953 domain-containing protein</fullName>
    </submittedName>
</protein>
<evidence type="ECO:0000256" key="1">
    <source>
        <dbReference type="SAM" id="Phobius"/>
    </source>
</evidence>
<evidence type="ECO:0000313" key="2">
    <source>
        <dbReference type="EMBL" id="MFD2630013.1"/>
    </source>
</evidence>
<dbReference type="InterPro" id="IPR025018">
    <property type="entry name" value="DUF3953"/>
</dbReference>
<evidence type="ECO:0000313" key="3">
    <source>
        <dbReference type="Proteomes" id="UP001597451"/>
    </source>
</evidence>
<dbReference type="Proteomes" id="UP001597451">
    <property type="component" value="Unassembled WGS sequence"/>
</dbReference>
<accession>A0ABW5Q356</accession>
<gene>
    <name evidence="2" type="ORF">ACFSUN_14595</name>
</gene>
<dbReference type="Pfam" id="PF13129">
    <property type="entry name" value="DUF3953"/>
    <property type="match status" value="1"/>
</dbReference>
<keyword evidence="1" id="KW-1133">Transmembrane helix</keyword>
<feature type="transmembrane region" description="Helical" evidence="1">
    <location>
        <begin position="7"/>
        <end position="24"/>
    </location>
</feature>
<proteinExistence type="predicted"/>
<feature type="transmembrane region" description="Helical" evidence="1">
    <location>
        <begin position="30"/>
        <end position="48"/>
    </location>
</feature>
<sequence>MLKIARNVLSIVGIFLALYGLITGNFTLQPFMIFSLALLMLVTGLIEFKKEGKNYGWLFMITFLFLLFVSIQTFLWNYQLV</sequence>
<reference evidence="3" key="1">
    <citation type="journal article" date="2019" name="Int. J. Syst. Evol. Microbiol.">
        <title>The Global Catalogue of Microorganisms (GCM) 10K type strain sequencing project: providing services to taxonomists for standard genome sequencing and annotation.</title>
        <authorList>
            <consortium name="The Broad Institute Genomics Platform"/>
            <consortium name="The Broad Institute Genome Sequencing Center for Infectious Disease"/>
            <person name="Wu L."/>
            <person name="Ma J."/>
        </authorList>
    </citation>
    <scope>NUCLEOTIDE SEQUENCE [LARGE SCALE GENOMIC DNA]</scope>
    <source>
        <strain evidence="3">TISTR 1858</strain>
    </source>
</reference>
<keyword evidence="1" id="KW-0472">Membrane</keyword>
<feature type="transmembrane region" description="Helical" evidence="1">
    <location>
        <begin position="55"/>
        <end position="76"/>
    </location>
</feature>